<name>A0AAD5PI54_9FUNG</name>
<protein>
    <submittedName>
        <fullName evidence="3">Beta-lactamase superfamily domain-containing protein</fullName>
    </submittedName>
</protein>
<dbReference type="EMBL" id="JAIXMP010000005">
    <property type="protein sequence ID" value="KAI9272974.1"/>
    <property type="molecule type" value="Genomic_DNA"/>
</dbReference>
<reference evidence="3" key="2">
    <citation type="submission" date="2023-02" db="EMBL/GenBank/DDBJ databases">
        <authorList>
            <consortium name="DOE Joint Genome Institute"/>
            <person name="Mondo S.J."/>
            <person name="Chang Y."/>
            <person name="Wang Y."/>
            <person name="Ahrendt S."/>
            <person name="Andreopoulos W."/>
            <person name="Barry K."/>
            <person name="Beard J."/>
            <person name="Benny G.L."/>
            <person name="Blankenship S."/>
            <person name="Bonito G."/>
            <person name="Cuomo C."/>
            <person name="Desiro A."/>
            <person name="Gervers K.A."/>
            <person name="Hundley H."/>
            <person name="Kuo A."/>
            <person name="LaButti K."/>
            <person name="Lang B.F."/>
            <person name="Lipzen A."/>
            <person name="O'Donnell K."/>
            <person name="Pangilinan J."/>
            <person name="Reynolds N."/>
            <person name="Sandor L."/>
            <person name="Smith M.W."/>
            <person name="Tsang A."/>
            <person name="Grigoriev I.V."/>
            <person name="Stajich J.E."/>
            <person name="Spatafora J.W."/>
        </authorList>
    </citation>
    <scope>NUCLEOTIDE SEQUENCE</scope>
    <source>
        <strain evidence="3">RSA 2281</strain>
    </source>
</reference>
<dbReference type="Gene3D" id="3.60.15.10">
    <property type="entry name" value="Ribonuclease Z/Hydroxyacylglutathione hydrolase-like"/>
    <property type="match status" value="1"/>
</dbReference>
<proteinExistence type="predicted"/>
<comment type="caution">
    <text evidence="3">The sequence shown here is derived from an EMBL/GenBank/DDBJ whole genome shotgun (WGS) entry which is preliminary data.</text>
</comment>
<dbReference type="PANTHER" id="PTHR43546">
    <property type="entry name" value="UPF0173 METAL-DEPENDENT HYDROLASE MJ1163-RELATED"/>
    <property type="match status" value="1"/>
</dbReference>
<reference evidence="3" key="1">
    <citation type="journal article" date="2022" name="IScience">
        <title>Evolution of zygomycete secretomes and the origins of terrestrial fungal ecologies.</title>
        <authorList>
            <person name="Chang Y."/>
            <person name="Wang Y."/>
            <person name="Mondo S."/>
            <person name="Ahrendt S."/>
            <person name="Andreopoulos W."/>
            <person name="Barry K."/>
            <person name="Beard J."/>
            <person name="Benny G.L."/>
            <person name="Blankenship S."/>
            <person name="Bonito G."/>
            <person name="Cuomo C."/>
            <person name="Desiro A."/>
            <person name="Gervers K.A."/>
            <person name="Hundley H."/>
            <person name="Kuo A."/>
            <person name="LaButti K."/>
            <person name="Lang B.F."/>
            <person name="Lipzen A."/>
            <person name="O'Donnell K."/>
            <person name="Pangilinan J."/>
            <person name="Reynolds N."/>
            <person name="Sandor L."/>
            <person name="Smith M.E."/>
            <person name="Tsang A."/>
            <person name="Grigoriev I.V."/>
            <person name="Stajich J.E."/>
            <person name="Spatafora J.W."/>
        </authorList>
    </citation>
    <scope>NUCLEOTIDE SEQUENCE</scope>
    <source>
        <strain evidence="3">RSA 2281</strain>
    </source>
</reference>
<evidence type="ECO:0000313" key="5">
    <source>
        <dbReference type="Proteomes" id="UP001209540"/>
    </source>
</evidence>
<dbReference type="InterPro" id="IPR001279">
    <property type="entry name" value="Metallo-B-lactamas"/>
</dbReference>
<evidence type="ECO:0000313" key="3">
    <source>
        <dbReference type="EMBL" id="KAI9272972.1"/>
    </source>
</evidence>
<organism evidence="3 5">
    <name type="scientific">Phascolomyces articulosus</name>
    <dbReference type="NCBI Taxonomy" id="60185"/>
    <lineage>
        <taxon>Eukaryota</taxon>
        <taxon>Fungi</taxon>
        <taxon>Fungi incertae sedis</taxon>
        <taxon>Mucoromycota</taxon>
        <taxon>Mucoromycotina</taxon>
        <taxon>Mucoromycetes</taxon>
        <taxon>Mucorales</taxon>
        <taxon>Lichtheimiaceae</taxon>
        <taxon>Phascolomyces</taxon>
    </lineage>
</organism>
<sequence>MSNFKSQITMTHIGTATALLEIDGISLLTDPVFCDAGSEYPYPGGVLKQTTGPAVKINELPPIDAILLSHEDHEDNLDEMGRRLLDGRRVITTMDGAKNLQPRPGVRGIQPWQTLPLNIGGTTFHITGTPCVHVPGGECTGFILESPNFGTTDGKPNVIYISGDTIYMDELVSIREKYHVSVAIIHLGAAKVPVPGHDGLLQITMGGNDAAKLVRELGADILVPIHFESWLHFTEYHEELRKVFEDEGINDKVCWLIPGQPKKLFK</sequence>
<accession>A0AAD5PI54</accession>
<evidence type="ECO:0000256" key="1">
    <source>
        <dbReference type="ARBA" id="ARBA00022801"/>
    </source>
</evidence>
<dbReference type="InterPro" id="IPR036866">
    <property type="entry name" value="RibonucZ/Hydroxyglut_hydro"/>
</dbReference>
<dbReference type="EMBL" id="JAIXMP010000005">
    <property type="protein sequence ID" value="KAI9272972.1"/>
    <property type="molecule type" value="Genomic_DNA"/>
</dbReference>
<dbReference type="AlphaFoldDB" id="A0AAD5PI54"/>
<dbReference type="InterPro" id="IPR050114">
    <property type="entry name" value="UPF0173_UPF0282_UlaG_hydrolase"/>
</dbReference>
<dbReference type="GO" id="GO:0016787">
    <property type="term" value="F:hydrolase activity"/>
    <property type="evidence" value="ECO:0007669"/>
    <property type="project" value="UniProtKB-KW"/>
</dbReference>
<dbReference type="PANTHER" id="PTHR43546:SF9">
    <property type="entry name" value="L-ASCORBATE-6-PHOSPHATE LACTONASE ULAG-RELATED"/>
    <property type="match status" value="1"/>
</dbReference>
<evidence type="ECO:0000259" key="2">
    <source>
        <dbReference type="Pfam" id="PF12706"/>
    </source>
</evidence>
<gene>
    <name evidence="4" type="ORF">BDA99DRAFT_432326</name>
    <name evidence="3" type="ORF">BDA99DRAFT_432972</name>
</gene>
<dbReference type="Pfam" id="PF12706">
    <property type="entry name" value="Lactamase_B_2"/>
    <property type="match status" value="1"/>
</dbReference>
<evidence type="ECO:0000313" key="4">
    <source>
        <dbReference type="EMBL" id="KAI9272974.1"/>
    </source>
</evidence>
<dbReference type="Proteomes" id="UP001209540">
    <property type="component" value="Unassembled WGS sequence"/>
</dbReference>
<keyword evidence="5" id="KW-1185">Reference proteome</keyword>
<keyword evidence="1" id="KW-0378">Hydrolase</keyword>
<dbReference type="SUPFAM" id="SSF56281">
    <property type="entry name" value="Metallo-hydrolase/oxidoreductase"/>
    <property type="match status" value="1"/>
</dbReference>
<feature type="domain" description="Metallo-beta-lactamase" evidence="2">
    <location>
        <begin position="32"/>
        <end position="227"/>
    </location>
</feature>